<comment type="caution">
    <text evidence="4">The sequence shown here is derived from an EMBL/GenBank/DDBJ whole genome shotgun (WGS) entry which is preliminary data.</text>
</comment>
<accession>A0A9D2SU16</accession>
<evidence type="ECO:0000256" key="1">
    <source>
        <dbReference type="ARBA" id="ARBA00022729"/>
    </source>
</evidence>
<dbReference type="EMBL" id="DWWO01000063">
    <property type="protein sequence ID" value="HJC33900.1"/>
    <property type="molecule type" value="Genomic_DNA"/>
</dbReference>
<evidence type="ECO:0000313" key="4">
    <source>
        <dbReference type="EMBL" id="HJC33900.1"/>
    </source>
</evidence>
<keyword evidence="1 3" id="KW-0732">Signal</keyword>
<evidence type="ECO:0000256" key="3">
    <source>
        <dbReference type="SAM" id="SignalP"/>
    </source>
</evidence>
<dbReference type="PROSITE" id="PS51257">
    <property type="entry name" value="PROKAR_LIPOPROTEIN"/>
    <property type="match status" value="1"/>
</dbReference>
<evidence type="ECO:0000313" key="5">
    <source>
        <dbReference type="Proteomes" id="UP000823890"/>
    </source>
</evidence>
<reference evidence="4" key="1">
    <citation type="journal article" date="2021" name="PeerJ">
        <title>Extensive microbial diversity within the chicken gut microbiome revealed by metagenomics and culture.</title>
        <authorList>
            <person name="Gilroy R."/>
            <person name="Ravi A."/>
            <person name="Getino M."/>
            <person name="Pursley I."/>
            <person name="Horton D.L."/>
            <person name="Alikhan N.F."/>
            <person name="Baker D."/>
            <person name="Gharbi K."/>
            <person name="Hall N."/>
            <person name="Watson M."/>
            <person name="Adriaenssens E.M."/>
            <person name="Foster-Nyarko E."/>
            <person name="Jarju S."/>
            <person name="Secka A."/>
            <person name="Antonio M."/>
            <person name="Oren A."/>
            <person name="Chaudhuri R.R."/>
            <person name="La Ragione R."/>
            <person name="Hildebrand F."/>
            <person name="Pallen M.J."/>
        </authorList>
    </citation>
    <scope>NUCLEOTIDE SEQUENCE</scope>
    <source>
        <strain evidence="4">ChiW19-954</strain>
    </source>
</reference>
<evidence type="ECO:0000256" key="2">
    <source>
        <dbReference type="SAM" id="MobiDB-lite"/>
    </source>
</evidence>
<feature type="compositionally biased region" description="Acidic residues" evidence="2">
    <location>
        <begin position="61"/>
        <end position="72"/>
    </location>
</feature>
<dbReference type="Gene3D" id="2.60.40.1240">
    <property type="match status" value="1"/>
</dbReference>
<dbReference type="InterPro" id="IPR029050">
    <property type="entry name" value="Immunoprotect_excell_Ig-like"/>
</dbReference>
<dbReference type="Proteomes" id="UP000823890">
    <property type="component" value="Unassembled WGS sequence"/>
</dbReference>
<name>A0A9D2SU16_9FIRM</name>
<feature type="signal peptide" evidence="3">
    <location>
        <begin position="1"/>
        <end position="28"/>
    </location>
</feature>
<proteinExistence type="predicted"/>
<protein>
    <submittedName>
        <fullName evidence="4">Uncharacterized protein</fullName>
    </submittedName>
</protein>
<reference evidence="4" key="2">
    <citation type="submission" date="2021-04" db="EMBL/GenBank/DDBJ databases">
        <authorList>
            <person name="Gilroy R."/>
        </authorList>
    </citation>
    <scope>NUCLEOTIDE SEQUENCE</scope>
    <source>
        <strain evidence="4">ChiW19-954</strain>
    </source>
</reference>
<feature type="chain" id="PRO_5039557215" evidence="3">
    <location>
        <begin position="29"/>
        <end position="253"/>
    </location>
</feature>
<gene>
    <name evidence="4" type="ORF">H9758_04825</name>
</gene>
<organism evidence="4 5">
    <name type="scientific">Candidatus Mediterraneibacter faecipullorum</name>
    <dbReference type="NCBI Taxonomy" id="2838670"/>
    <lineage>
        <taxon>Bacteria</taxon>
        <taxon>Bacillati</taxon>
        <taxon>Bacillota</taxon>
        <taxon>Clostridia</taxon>
        <taxon>Lachnospirales</taxon>
        <taxon>Lachnospiraceae</taxon>
        <taxon>Mediterraneibacter</taxon>
    </lineage>
</organism>
<sequence>MKRKCAAFLITAVLLGLTACGGAGSDTAADTNAGDTASSETSEADTSDAGAGQESQAETGDAQEEQSAAEDTGEFNDDWVAASQEAQPVQMGEQVIEDKLIAFSVEKTYWADKVVPAEPAGSYNYVEPEDGNSFLICEGSVQNLTSEEVELSSSMGPLWGAVATVFIFDDTEAYYGDWYAGADSITFSLEPGEEDTLYIAVAVPDEMKESSKKVQILTGFSDLMEQAGTPMGTETGVNWPALPHKYLIDVTLT</sequence>
<feature type="compositionally biased region" description="Low complexity" evidence="2">
    <location>
        <begin position="25"/>
        <end position="41"/>
    </location>
</feature>
<feature type="region of interest" description="Disordered" evidence="2">
    <location>
        <begin position="25"/>
        <end position="72"/>
    </location>
</feature>
<dbReference type="AlphaFoldDB" id="A0A9D2SU16"/>